<dbReference type="PANTHER" id="PTHR19879">
    <property type="entry name" value="TRANSCRIPTION INITIATION FACTOR TFIID"/>
    <property type="match status" value="1"/>
</dbReference>
<organism evidence="5 6">
    <name type="scientific">Blastopirellula marina</name>
    <dbReference type="NCBI Taxonomy" id="124"/>
    <lineage>
        <taxon>Bacteria</taxon>
        <taxon>Pseudomonadati</taxon>
        <taxon>Planctomycetota</taxon>
        <taxon>Planctomycetia</taxon>
        <taxon>Pirellulales</taxon>
        <taxon>Pirellulaceae</taxon>
        <taxon>Blastopirellula</taxon>
    </lineage>
</organism>
<keyword evidence="2" id="KW-0677">Repeat</keyword>
<dbReference type="InterPro" id="IPR007131">
    <property type="entry name" value="SHD1"/>
</dbReference>
<dbReference type="EMBL" id="PUHZ01000007">
    <property type="protein sequence ID" value="PQO46790.1"/>
    <property type="molecule type" value="Genomic_DNA"/>
</dbReference>
<feature type="repeat" description="WD" evidence="3">
    <location>
        <begin position="1027"/>
        <end position="1068"/>
    </location>
</feature>
<feature type="domain" description="SLA1 homology" evidence="4">
    <location>
        <begin position="1297"/>
        <end position="1350"/>
    </location>
</feature>
<dbReference type="Gene3D" id="2.130.10.10">
    <property type="entry name" value="YVTN repeat-like/Quinoprotein amine dehydrogenase"/>
    <property type="match status" value="1"/>
</dbReference>
<dbReference type="GO" id="GO:0042802">
    <property type="term" value="F:identical protein binding"/>
    <property type="evidence" value="ECO:0007669"/>
    <property type="project" value="InterPro"/>
</dbReference>
<sequence>MRKPGNSSKTSDPHPVAIEGVSLKKLTPRRFHAIRGSSDEDPMQFSYRLLLWAVLILVPTMTLAAERRCALIDLDRSALGGLMEADLLTLPDTQWVERTEIQKLLNEQRLQSILGAQSGDDRRSIGTVLKADVLIILRTVEEEQKKYAQLVVAETNQGIRLVSQRMLLGKDPSSDAEMLVKLASDGIAKSQEPIQHIFAVPPFVSHDLTYEYDYLKSAYAKLVERTLLDAPGVVVVELDEAKTITTEYNLAADGANVQRRLPTYVLGEYRNEGRGDERRVRLSLKAQQGTKVINETDETIEPEAASGTLLKFSQELASASGLAAVTIAPQQEVKLLNERADLFVRLANWDEAQALVEASLLLVPNQPKMHSQAITIVENRLKEYPLQSIEHIENGVRLKHHALQHIQVLVNQSRYNMAAQHVRVFEKSSINDLRIFVKQDPDVEKFIQSSRDYEQLRMTLANRMIHGLAEGKAWWPSAWVLHMVVRDWKPQQRYAAIKNILLKYQHLTSDEKFTRWYILANQQPDFVRGLEGREFLQDLIASPQVLPHVRQAAESILKEIGAKPPATVAYRSNADSEGNENLTFRRIEIADLKTIYSCESLGGGWDLVNADKAYYLYSKDKGLQKIVDRPRNAGGRFYYDGKYVWVTVRNDEGGLQLAVVDPETRQRYDFSQQDGLPLLSPQEVPDASAGDFGILVAPVSVGRVIVVGYVGRTWFADVTFSPAGDHQVNIFHEAKETLPEDPSKVRPDDLNLRFSPHQIAPLARKENGKVVERGFLLNRFASSPVLSSHPLLINPDDLTIRVLDQSWSELAGGWVIDGELFREKMIAPRSKGAGLYRRGLGDQQKTLVLSEYDDGSFCYDEGTKILHVAGQEWRQADLSTGKMTSLGPVPWVYRSRWSLSGSGPVTRTEDGTYSLTRLYYANSFGLIAICSPQARGETLCLQVLFDGSGESFKSAAGISEEKEKQPDSQPDFRPLQITGRENLWEPSERIADVEYSPTGEFVVTVSEQADRSVRVWNPDSGAIIASLLDQPQGMNCVTFSPGGEYFATGGNDGRVILWDAKSLRPLRQWTDLKGVVTDLAFSSDAKRLAASDKDGAACVWELESGKKMFDFFGRSSSRGFGKLAFTPDDTLLLAIRGHGVGVYDAKRGSDLGRMETFGWVAGFLPDGSLLGVGNEADNDLVRRQPDGTAQVVWPHFPGGPIAISNNSRFVATFFPHAVQDGKRNFFFARVEVWDAGTKTLVFAEEGLSDPKIAFSPDSTKLIVRDSKGVAKQVGLEEGAVTKAKTPAPGDGKLLTPMRTWTDKSGQFQIDAALVKLDANSAVLKTAEGKQLTIPLSALSEADRRFLKDFAERN</sequence>
<comment type="caution">
    <text evidence="5">The sequence shown here is derived from an EMBL/GenBank/DDBJ whole genome shotgun (WGS) entry which is preliminary data.</text>
</comment>
<dbReference type="Pfam" id="PF00400">
    <property type="entry name" value="WD40"/>
    <property type="match status" value="3"/>
</dbReference>
<dbReference type="InterPro" id="IPR019775">
    <property type="entry name" value="WD40_repeat_CS"/>
</dbReference>
<name>A0A2S8GQS7_9BACT</name>
<dbReference type="PANTHER" id="PTHR19879:SF9">
    <property type="entry name" value="TRANSCRIPTION INITIATION FACTOR TFIID SUBUNIT 5"/>
    <property type="match status" value="1"/>
</dbReference>
<dbReference type="InterPro" id="IPR015943">
    <property type="entry name" value="WD40/YVTN_repeat-like_dom_sf"/>
</dbReference>
<protein>
    <recommendedName>
        <fullName evidence="4">SLA1 homology domain-containing protein</fullName>
    </recommendedName>
</protein>
<evidence type="ECO:0000313" key="5">
    <source>
        <dbReference type="EMBL" id="PQO46790.1"/>
    </source>
</evidence>
<reference evidence="5 6" key="1">
    <citation type="submission" date="2018-02" db="EMBL/GenBank/DDBJ databases">
        <title>Comparative genomes isolates from brazilian mangrove.</title>
        <authorList>
            <person name="Araujo J.E."/>
            <person name="Taketani R.G."/>
            <person name="Silva M.C.P."/>
            <person name="Loureco M.V."/>
            <person name="Andreote F.D."/>
        </authorList>
    </citation>
    <scope>NUCLEOTIDE SEQUENCE [LARGE SCALE GENOMIC DNA]</scope>
    <source>
        <strain evidence="5 6">Nap-Phe MGV</strain>
    </source>
</reference>
<dbReference type="GO" id="GO:0008092">
    <property type="term" value="F:cytoskeletal protein binding"/>
    <property type="evidence" value="ECO:0007669"/>
    <property type="project" value="InterPro"/>
</dbReference>
<evidence type="ECO:0000256" key="1">
    <source>
        <dbReference type="ARBA" id="ARBA00022574"/>
    </source>
</evidence>
<dbReference type="Proteomes" id="UP000237819">
    <property type="component" value="Unassembled WGS sequence"/>
</dbReference>
<dbReference type="PROSITE" id="PS50294">
    <property type="entry name" value="WD_REPEATS_REGION"/>
    <property type="match status" value="1"/>
</dbReference>
<dbReference type="InterPro" id="IPR001680">
    <property type="entry name" value="WD40_rpt"/>
</dbReference>
<dbReference type="GO" id="GO:0030674">
    <property type="term" value="F:protein-macromolecule adaptor activity"/>
    <property type="evidence" value="ECO:0007669"/>
    <property type="project" value="InterPro"/>
</dbReference>
<evidence type="ECO:0000256" key="3">
    <source>
        <dbReference type="PROSITE-ProRule" id="PRU00221"/>
    </source>
</evidence>
<dbReference type="SMART" id="SM00320">
    <property type="entry name" value="WD40"/>
    <property type="match status" value="3"/>
</dbReference>
<dbReference type="Gene3D" id="2.30.30.700">
    <property type="entry name" value="SLA1 homology domain 1"/>
    <property type="match status" value="1"/>
</dbReference>
<gene>
    <name evidence="5" type="ORF">C5Y93_06455</name>
</gene>
<dbReference type="PROSITE" id="PS50082">
    <property type="entry name" value="WD_REPEATS_2"/>
    <property type="match status" value="2"/>
</dbReference>
<accession>A0A2S8GQS7</accession>
<dbReference type="GO" id="GO:0043130">
    <property type="term" value="F:ubiquitin binding"/>
    <property type="evidence" value="ECO:0007669"/>
    <property type="project" value="InterPro"/>
</dbReference>
<evidence type="ECO:0000256" key="2">
    <source>
        <dbReference type="ARBA" id="ARBA00022737"/>
    </source>
</evidence>
<dbReference type="SUPFAM" id="SSF82171">
    <property type="entry name" value="DPP6 N-terminal domain-like"/>
    <property type="match status" value="1"/>
</dbReference>
<dbReference type="PROSITE" id="PS00678">
    <property type="entry name" value="WD_REPEATS_1"/>
    <property type="match status" value="1"/>
</dbReference>
<evidence type="ECO:0000259" key="4">
    <source>
        <dbReference type="Pfam" id="PF03983"/>
    </source>
</evidence>
<keyword evidence="1 3" id="KW-0853">WD repeat</keyword>
<dbReference type="Pfam" id="PF03983">
    <property type="entry name" value="SHD1"/>
    <property type="match status" value="1"/>
</dbReference>
<feature type="repeat" description="WD" evidence="3">
    <location>
        <begin position="1076"/>
        <end position="1110"/>
    </location>
</feature>
<evidence type="ECO:0000313" key="6">
    <source>
        <dbReference type="Proteomes" id="UP000237819"/>
    </source>
</evidence>
<proteinExistence type="predicted"/>